<feature type="domain" description="EamA" evidence="7">
    <location>
        <begin position="65"/>
        <end position="195"/>
    </location>
</feature>
<accession>B6WS91</accession>
<reference evidence="8 9" key="1">
    <citation type="submission" date="2008-10" db="EMBL/GenBank/DDBJ databases">
        <title>Draft genome sequence of Desulvovibrio piger (ATCC 29098).</title>
        <authorList>
            <person name="Sudarsanam P."/>
            <person name="Ley R."/>
            <person name="Guruge J."/>
            <person name="Turnbaugh P.J."/>
            <person name="Mahowald M."/>
            <person name="Liep D."/>
            <person name="Gordon J."/>
        </authorList>
    </citation>
    <scope>NUCLEOTIDE SEQUENCE [LARGE SCALE GENOMIC DNA]</scope>
    <source>
        <strain evidence="8 9">ATCC 29098</strain>
    </source>
</reference>
<dbReference type="PANTHER" id="PTHR32322:SF2">
    <property type="entry name" value="EAMA DOMAIN-CONTAINING PROTEIN"/>
    <property type="match status" value="1"/>
</dbReference>
<dbReference type="InterPro" id="IPR037185">
    <property type="entry name" value="EmrE-like"/>
</dbReference>
<protein>
    <submittedName>
        <fullName evidence="8">Putative membrane protein</fullName>
    </submittedName>
</protein>
<feature type="transmembrane region" description="Helical" evidence="6">
    <location>
        <begin position="180"/>
        <end position="200"/>
    </location>
</feature>
<evidence type="ECO:0000256" key="1">
    <source>
        <dbReference type="ARBA" id="ARBA00004141"/>
    </source>
</evidence>
<keyword evidence="4 6" id="KW-1133">Transmembrane helix</keyword>
<proteinExistence type="inferred from homology"/>
<dbReference type="InterPro" id="IPR050638">
    <property type="entry name" value="AA-Vitamin_Transporters"/>
</dbReference>
<dbReference type="GO" id="GO:0016020">
    <property type="term" value="C:membrane"/>
    <property type="evidence" value="ECO:0007669"/>
    <property type="project" value="UniProtKB-SubCell"/>
</dbReference>
<evidence type="ECO:0000256" key="2">
    <source>
        <dbReference type="ARBA" id="ARBA00007362"/>
    </source>
</evidence>
<dbReference type="PANTHER" id="PTHR32322">
    <property type="entry name" value="INNER MEMBRANE TRANSPORTER"/>
    <property type="match status" value="1"/>
</dbReference>
<evidence type="ECO:0000313" key="9">
    <source>
        <dbReference type="Proteomes" id="UP000003676"/>
    </source>
</evidence>
<dbReference type="InterPro" id="IPR000620">
    <property type="entry name" value="EamA_dom"/>
</dbReference>
<feature type="transmembrane region" description="Helical" evidence="6">
    <location>
        <begin position="12"/>
        <end position="32"/>
    </location>
</feature>
<evidence type="ECO:0000259" key="7">
    <source>
        <dbReference type="Pfam" id="PF00892"/>
    </source>
</evidence>
<keyword evidence="3 6" id="KW-0812">Transmembrane</keyword>
<reference evidence="8 9" key="2">
    <citation type="submission" date="2008-10" db="EMBL/GenBank/DDBJ databases">
        <authorList>
            <person name="Fulton L."/>
            <person name="Clifton S."/>
            <person name="Fulton B."/>
            <person name="Xu J."/>
            <person name="Minx P."/>
            <person name="Pepin K.H."/>
            <person name="Johnson M."/>
            <person name="Bhonagiri V."/>
            <person name="Nash W.E."/>
            <person name="Mardis E.R."/>
            <person name="Wilson R.K."/>
        </authorList>
    </citation>
    <scope>NUCLEOTIDE SEQUENCE [LARGE SCALE GENOMIC DNA]</scope>
    <source>
        <strain evidence="8 9">ATCC 29098</strain>
    </source>
</reference>
<comment type="similarity">
    <text evidence="2">Belongs to the EamA transporter family.</text>
</comment>
<sequence>MNLCFYEALSRIPLGVAVGLEFTGPLTVAMLSSRRLVDFIWVVLAAAGLAILLPLRQSADSIDPLGAVLALCSGVCWALYIIFGKKAGSSLDKSCVALAMLVGSCAMFPVGLASSGLDLFRPEILPLALILGIFSSALPYGVEIIALKNLPSRTFSILMSLEPALAALSGFLFLGEQLSLAQWAALTAIISASIGSTLTISKQ</sequence>
<dbReference type="Proteomes" id="UP000003676">
    <property type="component" value="Unassembled WGS sequence"/>
</dbReference>
<evidence type="ECO:0000256" key="6">
    <source>
        <dbReference type="SAM" id="Phobius"/>
    </source>
</evidence>
<evidence type="ECO:0000256" key="3">
    <source>
        <dbReference type="ARBA" id="ARBA00022692"/>
    </source>
</evidence>
<evidence type="ECO:0000313" key="8">
    <source>
        <dbReference type="EMBL" id="EEB34250.1"/>
    </source>
</evidence>
<comment type="subcellular location">
    <subcellularLocation>
        <location evidence="1">Membrane</location>
        <topology evidence="1">Multi-pass membrane protein</topology>
    </subcellularLocation>
</comment>
<dbReference type="Pfam" id="PF00892">
    <property type="entry name" value="EamA"/>
    <property type="match status" value="1"/>
</dbReference>
<dbReference type="EMBL" id="ABXU01000026">
    <property type="protein sequence ID" value="EEB34250.1"/>
    <property type="molecule type" value="Genomic_DNA"/>
</dbReference>
<dbReference type="AlphaFoldDB" id="B6WS91"/>
<gene>
    <name evidence="8" type="ORF">DESPIG_00938</name>
</gene>
<evidence type="ECO:0000256" key="4">
    <source>
        <dbReference type="ARBA" id="ARBA00022989"/>
    </source>
</evidence>
<keyword evidence="5 6" id="KW-0472">Membrane</keyword>
<feature type="transmembrane region" description="Helical" evidence="6">
    <location>
        <begin position="154"/>
        <end position="174"/>
    </location>
</feature>
<organism evidence="8 9">
    <name type="scientific">Desulfovibrio piger ATCC 29098</name>
    <dbReference type="NCBI Taxonomy" id="411464"/>
    <lineage>
        <taxon>Bacteria</taxon>
        <taxon>Pseudomonadati</taxon>
        <taxon>Thermodesulfobacteriota</taxon>
        <taxon>Desulfovibrionia</taxon>
        <taxon>Desulfovibrionales</taxon>
        <taxon>Desulfovibrionaceae</taxon>
        <taxon>Desulfovibrio</taxon>
    </lineage>
</organism>
<dbReference type="HOGENOM" id="CLU_057295_1_0_7"/>
<evidence type="ECO:0000256" key="5">
    <source>
        <dbReference type="ARBA" id="ARBA00023136"/>
    </source>
</evidence>
<feature type="transmembrane region" description="Helical" evidence="6">
    <location>
        <begin position="124"/>
        <end position="142"/>
    </location>
</feature>
<feature type="transmembrane region" description="Helical" evidence="6">
    <location>
        <begin position="65"/>
        <end position="83"/>
    </location>
</feature>
<comment type="caution">
    <text evidence="8">The sequence shown here is derived from an EMBL/GenBank/DDBJ whole genome shotgun (WGS) entry which is preliminary data.</text>
</comment>
<dbReference type="SUPFAM" id="SSF103481">
    <property type="entry name" value="Multidrug resistance efflux transporter EmrE"/>
    <property type="match status" value="1"/>
</dbReference>
<feature type="transmembrane region" description="Helical" evidence="6">
    <location>
        <begin position="39"/>
        <end position="59"/>
    </location>
</feature>
<feature type="transmembrane region" description="Helical" evidence="6">
    <location>
        <begin position="95"/>
        <end position="112"/>
    </location>
</feature>
<dbReference type="eggNOG" id="COG5006">
    <property type="taxonomic scope" value="Bacteria"/>
</dbReference>
<name>B6WS91_9BACT</name>